<dbReference type="SUPFAM" id="SSF50692">
    <property type="entry name" value="ADC-like"/>
    <property type="match status" value="1"/>
</dbReference>
<comment type="PTM">
    <text evidence="9 12">Is synthesized initially as an inactive proenzyme, which is activated by self-cleavage at a specific serine bond to produce a beta-subunit with a hydroxyl group at its C-terminus and an alpha-subunit with a pyruvoyl group at its N-terminus.</text>
</comment>
<evidence type="ECO:0000256" key="9">
    <source>
        <dbReference type="HAMAP-Rule" id="MF_00446"/>
    </source>
</evidence>
<keyword evidence="4 9" id="KW-0068">Autocatalytic cleavage</keyword>
<dbReference type="NCBIfam" id="TIGR00223">
    <property type="entry name" value="panD"/>
    <property type="match status" value="1"/>
</dbReference>
<evidence type="ECO:0000256" key="8">
    <source>
        <dbReference type="ARBA" id="ARBA00023317"/>
    </source>
</evidence>
<comment type="cofactor">
    <cofactor evidence="9 10">
        <name>pyruvate</name>
        <dbReference type="ChEBI" id="CHEBI:15361"/>
    </cofactor>
    <text evidence="9 10">Binds 1 pyruvoyl group covalently per subunit.</text>
</comment>
<keyword evidence="1 9" id="KW-0963">Cytoplasm</keyword>
<sequence length="138" mass="15021">MTVTMFKSKLHRLRVTEADLYYEGSITIDQELLDAAGILPHEKVQVVNVNNGARLETYTIAADPGSRTVCLNGPAARLAAKGDQVIVIAYAEMTPEEAEAHTPNIVLVGKNNNPKEQIDAEEPGTVRDETVHDDILIA</sequence>
<dbReference type="PANTHER" id="PTHR21012">
    <property type="entry name" value="ASPARTATE 1-DECARBOXYLASE"/>
    <property type="match status" value="1"/>
</dbReference>
<evidence type="ECO:0000256" key="2">
    <source>
        <dbReference type="ARBA" id="ARBA00022655"/>
    </source>
</evidence>
<feature type="active site" description="Schiff-base intermediate with substrate; via pyruvic acid" evidence="9 10">
    <location>
        <position position="25"/>
    </location>
</feature>
<dbReference type="HAMAP" id="MF_00446">
    <property type="entry name" value="PanD"/>
    <property type="match status" value="1"/>
</dbReference>
<feature type="region of interest" description="Disordered" evidence="14">
    <location>
        <begin position="114"/>
        <end position="133"/>
    </location>
</feature>
<feature type="binding site" evidence="9 11">
    <location>
        <begin position="73"/>
        <end position="75"/>
    </location>
    <ligand>
        <name>substrate</name>
    </ligand>
</feature>
<comment type="similarity">
    <text evidence="9">Belongs to the PanD family.</text>
</comment>
<dbReference type="Pfam" id="PF02261">
    <property type="entry name" value="Asp_decarbox"/>
    <property type="match status" value="1"/>
</dbReference>
<evidence type="ECO:0000256" key="14">
    <source>
        <dbReference type="SAM" id="MobiDB-lite"/>
    </source>
</evidence>
<dbReference type="PIRSF" id="PIRSF006246">
    <property type="entry name" value="Asp_decarbox"/>
    <property type="match status" value="1"/>
</dbReference>
<feature type="binding site" evidence="9 11">
    <location>
        <position position="57"/>
    </location>
    <ligand>
        <name>substrate</name>
    </ligand>
</feature>
<dbReference type="EMBL" id="PDEP01000016">
    <property type="protein sequence ID" value="PEN05099.1"/>
    <property type="molecule type" value="Genomic_DNA"/>
</dbReference>
<comment type="pathway">
    <text evidence="9">Cofactor biosynthesis; (R)-pantothenate biosynthesis; beta-alanine from L-aspartate: step 1/1.</text>
</comment>
<dbReference type="Proteomes" id="UP000221024">
    <property type="component" value="Unassembled WGS sequence"/>
</dbReference>
<comment type="catalytic activity">
    <reaction evidence="9">
        <text>L-aspartate + H(+) = beta-alanine + CO2</text>
        <dbReference type="Rhea" id="RHEA:19497"/>
        <dbReference type="ChEBI" id="CHEBI:15378"/>
        <dbReference type="ChEBI" id="CHEBI:16526"/>
        <dbReference type="ChEBI" id="CHEBI:29991"/>
        <dbReference type="ChEBI" id="CHEBI:57966"/>
        <dbReference type="EC" id="4.1.1.11"/>
    </reaction>
</comment>
<name>A0A2H3P261_9BACT</name>
<comment type="subcellular location">
    <subcellularLocation>
        <location evidence="9">Cytoplasm</location>
    </subcellularLocation>
</comment>
<dbReference type="CDD" id="cd06919">
    <property type="entry name" value="Asp_decarbox"/>
    <property type="match status" value="1"/>
</dbReference>
<reference evidence="15 16" key="1">
    <citation type="submission" date="2017-10" db="EMBL/GenBank/DDBJ databases">
        <title>Draft genome of Longimonas halophila.</title>
        <authorList>
            <person name="Goh K.M."/>
            <person name="Shamsir M.S."/>
            <person name="Lim S.W."/>
        </authorList>
    </citation>
    <scope>NUCLEOTIDE SEQUENCE [LARGE SCALE GENOMIC DNA]</scope>
    <source>
        <strain evidence="15 16">KCTC 42399</strain>
    </source>
</reference>
<evidence type="ECO:0000256" key="12">
    <source>
        <dbReference type="PIRSR" id="PIRSR006246-3"/>
    </source>
</evidence>
<evidence type="ECO:0000313" key="16">
    <source>
        <dbReference type="Proteomes" id="UP000221024"/>
    </source>
</evidence>
<evidence type="ECO:0000313" key="15">
    <source>
        <dbReference type="EMBL" id="PEN05099.1"/>
    </source>
</evidence>
<evidence type="ECO:0000256" key="1">
    <source>
        <dbReference type="ARBA" id="ARBA00022490"/>
    </source>
</evidence>
<feature type="modified residue" description="Pyruvic acid (Ser)" evidence="9 12">
    <location>
        <position position="25"/>
    </location>
</feature>
<comment type="subunit">
    <text evidence="9">Heterooctamer of four alpha and four beta subunits.</text>
</comment>
<dbReference type="UniPathway" id="UPA00028">
    <property type="reaction ID" value="UER00002"/>
</dbReference>
<dbReference type="AlphaFoldDB" id="A0A2H3P261"/>
<dbReference type="RefSeq" id="WP_098063241.1">
    <property type="nucleotide sequence ID" value="NZ_PDEP01000016.1"/>
</dbReference>
<feature type="compositionally biased region" description="Basic and acidic residues" evidence="14">
    <location>
        <begin position="124"/>
        <end position="133"/>
    </location>
</feature>
<evidence type="ECO:0000256" key="10">
    <source>
        <dbReference type="PIRSR" id="PIRSR006246-1"/>
    </source>
</evidence>
<comment type="caution">
    <text evidence="15">The sequence shown here is derived from an EMBL/GenBank/DDBJ whole genome shotgun (WGS) entry which is preliminary data.</text>
</comment>
<dbReference type="GO" id="GO:0005829">
    <property type="term" value="C:cytosol"/>
    <property type="evidence" value="ECO:0007669"/>
    <property type="project" value="TreeGrafter"/>
</dbReference>
<evidence type="ECO:0000256" key="4">
    <source>
        <dbReference type="ARBA" id="ARBA00022813"/>
    </source>
</evidence>
<dbReference type="OrthoDB" id="9803983at2"/>
<evidence type="ECO:0000256" key="11">
    <source>
        <dbReference type="PIRSR" id="PIRSR006246-2"/>
    </source>
</evidence>
<evidence type="ECO:0000256" key="6">
    <source>
        <dbReference type="ARBA" id="ARBA00023239"/>
    </source>
</evidence>
<dbReference type="GO" id="GO:0015940">
    <property type="term" value="P:pantothenate biosynthetic process"/>
    <property type="evidence" value="ECO:0007669"/>
    <property type="project" value="UniProtKB-UniRule"/>
</dbReference>
<dbReference type="InterPro" id="IPR003190">
    <property type="entry name" value="Asp_decarbox"/>
</dbReference>
<protein>
    <recommendedName>
        <fullName evidence="9">Aspartate 1-decarboxylase</fullName>
        <ecNumber evidence="9">4.1.1.11</ecNumber>
    </recommendedName>
    <alternativeName>
        <fullName evidence="9">Aspartate alpha-decarboxylase</fullName>
    </alternativeName>
    <component>
        <recommendedName>
            <fullName evidence="9">Aspartate 1-decarboxylase beta chain</fullName>
        </recommendedName>
    </component>
    <component>
        <recommendedName>
            <fullName evidence="9">Aspartate 1-decarboxylase alpha chain</fullName>
        </recommendedName>
    </component>
</protein>
<dbReference type="GO" id="GO:0006523">
    <property type="term" value="P:alanine biosynthetic process"/>
    <property type="evidence" value="ECO:0007669"/>
    <property type="project" value="InterPro"/>
</dbReference>
<keyword evidence="16" id="KW-1185">Reference proteome</keyword>
<keyword evidence="5 9" id="KW-0865">Zymogen</keyword>
<keyword evidence="6 9" id="KW-0456">Lyase</keyword>
<accession>A0A2H3P261</accession>
<keyword evidence="8 9" id="KW-0670">Pyruvate</keyword>
<organism evidence="15 16">
    <name type="scientific">Longimonas halophila</name>
    <dbReference type="NCBI Taxonomy" id="1469170"/>
    <lineage>
        <taxon>Bacteria</taxon>
        <taxon>Pseudomonadati</taxon>
        <taxon>Rhodothermota</taxon>
        <taxon>Rhodothermia</taxon>
        <taxon>Rhodothermales</taxon>
        <taxon>Salisaetaceae</taxon>
        <taxon>Longimonas</taxon>
    </lineage>
</organism>
<dbReference type="GO" id="GO:0004068">
    <property type="term" value="F:aspartate 1-decarboxylase activity"/>
    <property type="evidence" value="ECO:0007669"/>
    <property type="project" value="UniProtKB-UniRule"/>
</dbReference>
<feature type="chain" id="PRO_5013997248" description="Aspartate 1-decarboxylase beta chain" evidence="9 13">
    <location>
        <begin position="1"/>
        <end position="24"/>
    </location>
</feature>
<feature type="chain" id="PRO_5013997249" description="Aspartate 1-decarboxylase alpha chain" evidence="9 13">
    <location>
        <begin position="25"/>
        <end position="138"/>
    </location>
</feature>
<proteinExistence type="inferred from homology"/>
<dbReference type="Gene3D" id="2.40.40.20">
    <property type="match status" value="1"/>
</dbReference>
<evidence type="ECO:0000256" key="3">
    <source>
        <dbReference type="ARBA" id="ARBA00022793"/>
    </source>
</evidence>
<dbReference type="EC" id="4.1.1.11" evidence="9"/>
<keyword evidence="7 9" id="KW-0704">Schiff base</keyword>
<dbReference type="InterPro" id="IPR009010">
    <property type="entry name" value="Asp_de-COase-like_dom_sf"/>
</dbReference>
<feature type="active site" description="Proton donor" evidence="9 10">
    <location>
        <position position="58"/>
    </location>
</feature>
<dbReference type="PANTHER" id="PTHR21012:SF0">
    <property type="entry name" value="ASPARTATE 1-DECARBOXYLASE"/>
    <property type="match status" value="1"/>
</dbReference>
<evidence type="ECO:0000256" key="13">
    <source>
        <dbReference type="PIRSR" id="PIRSR006246-5"/>
    </source>
</evidence>
<evidence type="ECO:0000256" key="7">
    <source>
        <dbReference type="ARBA" id="ARBA00023270"/>
    </source>
</evidence>
<keyword evidence="2 9" id="KW-0566">Pantothenate biosynthesis</keyword>
<evidence type="ECO:0000256" key="5">
    <source>
        <dbReference type="ARBA" id="ARBA00023145"/>
    </source>
</evidence>
<keyword evidence="3 9" id="KW-0210">Decarboxylase</keyword>
<comment type="function">
    <text evidence="9">Catalyzes the pyruvoyl-dependent decarboxylation of aspartate to produce beta-alanine.</text>
</comment>
<gene>
    <name evidence="9" type="primary">panD</name>
    <name evidence="15" type="ORF">CRI93_13860</name>
</gene>